<keyword evidence="6" id="KW-1185">Reference proteome</keyword>
<dbReference type="PROSITE" id="PS50110">
    <property type="entry name" value="RESPONSE_REGULATORY"/>
    <property type="match status" value="1"/>
</dbReference>
<dbReference type="Pfam" id="PF00196">
    <property type="entry name" value="GerE"/>
    <property type="match status" value="1"/>
</dbReference>
<evidence type="ECO:0000259" key="3">
    <source>
        <dbReference type="PROSITE" id="PS50043"/>
    </source>
</evidence>
<dbReference type="OrthoDB" id="3531307at2"/>
<comment type="caution">
    <text evidence="2">Lacks conserved residue(s) required for the propagation of feature annotation.</text>
</comment>
<reference evidence="6" key="1">
    <citation type="submission" date="2017-06" db="EMBL/GenBank/DDBJ databases">
        <authorList>
            <person name="Varghese N."/>
            <person name="Submissions S."/>
        </authorList>
    </citation>
    <scope>NUCLEOTIDE SEQUENCE [LARGE SCALE GENOMIC DNA]</scope>
    <source>
        <strain evidence="6">JAD2</strain>
    </source>
</reference>
<evidence type="ECO:0000313" key="5">
    <source>
        <dbReference type="EMBL" id="SNB64749.1"/>
    </source>
</evidence>
<proteinExistence type="predicted"/>
<dbReference type="InterPro" id="IPR011006">
    <property type="entry name" value="CheY-like_superfamily"/>
</dbReference>
<protein>
    <submittedName>
        <fullName evidence="5">Two component transcriptional regulator, LuxR family</fullName>
    </submittedName>
</protein>
<name>A0A212QYF8_9CHLR</name>
<dbReference type="GO" id="GO:0006355">
    <property type="term" value="P:regulation of DNA-templated transcription"/>
    <property type="evidence" value="ECO:0007669"/>
    <property type="project" value="InterPro"/>
</dbReference>
<dbReference type="InParanoid" id="A0A212QYF8"/>
<gene>
    <name evidence="5" type="ORF">SAMN02746019_00008640</name>
</gene>
<dbReference type="EMBL" id="FYEK01000027">
    <property type="protein sequence ID" value="SNB64749.1"/>
    <property type="molecule type" value="Genomic_DNA"/>
</dbReference>
<dbReference type="GO" id="GO:0003677">
    <property type="term" value="F:DNA binding"/>
    <property type="evidence" value="ECO:0007669"/>
    <property type="project" value="UniProtKB-KW"/>
</dbReference>
<organism evidence="5 6">
    <name type="scientific">Thermoflexus hugenholtzii JAD2</name>
    <dbReference type="NCBI Taxonomy" id="877466"/>
    <lineage>
        <taxon>Bacteria</taxon>
        <taxon>Bacillati</taxon>
        <taxon>Chloroflexota</taxon>
        <taxon>Thermoflexia</taxon>
        <taxon>Thermoflexales</taxon>
        <taxon>Thermoflexaceae</taxon>
        <taxon>Thermoflexus</taxon>
    </lineage>
</organism>
<feature type="domain" description="Response regulatory" evidence="4">
    <location>
        <begin position="2"/>
        <end position="117"/>
    </location>
</feature>
<dbReference type="Gene3D" id="3.40.50.2300">
    <property type="match status" value="1"/>
</dbReference>
<dbReference type="PROSITE" id="PS50043">
    <property type="entry name" value="HTH_LUXR_2"/>
    <property type="match status" value="1"/>
</dbReference>
<keyword evidence="1" id="KW-0238">DNA-binding</keyword>
<evidence type="ECO:0000313" key="6">
    <source>
        <dbReference type="Proteomes" id="UP000197025"/>
    </source>
</evidence>
<accession>A0A212QYF8</accession>
<dbReference type="PANTHER" id="PTHR43214">
    <property type="entry name" value="TWO-COMPONENT RESPONSE REGULATOR"/>
    <property type="match status" value="1"/>
</dbReference>
<dbReference type="Proteomes" id="UP000197025">
    <property type="component" value="Unassembled WGS sequence"/>
</dbReference>
<dbReference type="GO" id="GO:0000160">
    <property type="term" value="P:phosphorelay signal transduction system"/>
    <property type="evidence" value="ECO:0007669"/>
    <property type="project" value="InterPro"/>
</dbReference>
<dbReference type="SUPFAM" id="SSF52172">
    <property type="entry name" value="CheY-like"/>
    <property type="match status" value="1"/>
</dbReference>
<dbReference type="Gene3D" id="1.10.10.10">
    <property type="entry name" value="Winged helix-like DNA-binding domain superfamily/Winged helix DNA-binding domain"/>
    <property type="match status" value="1"/>
</dbReference>
<dbReference type="CDD" id="cd06170">
    <property type="entry name" value="LuxR_C_like"/>
    <property type="match status" value="1"/>
</dbReference>
<sequence length="234" mass="25103">MAVGLVDGDSMRRAAWAERLSALGFPIAWEVATAAEARAAWARHPPSALLVAFELPDGSGAALLAAAIRAQPEISGLLLVETPHPALEALAWKAGARGCLGRGQPCERLTGAVREALAGMSLWTPGAVRRAQRWRARWGDPWAALSLSPQQRAVAWAAAHGLSNKEIARVLGIAPETARTHLTRALARLGRVDRVDLTRWRAQGGLLDPRCAALLEEDPLPDFWQLIEALMGFG</sequence>
<evidence type="ECO:0000259" key="4">
    <source>
        <dbReference type="PROSITE" id="PS50110"/>
    </source>
</evidence>
<dbReference type="PRINTS" id="PR00038">
    <property type="entry name" value="HTHLUXR"/>
</dbReference>
<dbReference type="RefSeq" id="WP_088571114.1">
    <property type="nucleotide sequence ID" value="NZ_FYEK01000027.1"/>
</dbReference>
<dbReference type="AlphaFoldDB" id="A0A212QYF8"/>
<dbReference type="InterPro" id="IPR000792">
    <property type="entry name" value="Tscrpt_reg_LuxR_C"/>
</dbReference>
<evidence type="ECO:0000256" key="1">
    <source>
        <dbReference type="ARBA" id="ARBA00023125"/>
    </source>
</evidence>
<dbReference type="InterPro" id="IPR036388">
    <property type="entry name" value="WH-like_DNA-bd_sf"/>
</dbReference>
<dbReference type="SUPFAM" id="SSF46894">
    <property type="entry name" value="C-terminal effector domain of the bipartite response regulators"/>
    <property type="match status" value="1"/>
</dbReference>
<feature type="domain" description="HTH luxR-type" evidence="3">
    <location>
        <begin position="140"/>
        <end position="205"/>
    </location>
</feature>
<dbReference type="SMART" id="SM00421">
    <property type="entry name" value="HTH_LUXR"/>
    <property type="match status" value="1"/>
</dbReference>
<dbReference type="InterPro" id="IPR016032">
    <property type="entry name" value="Sig_transdc_resp-reg_C-effctor"/>
</dbReference>
<dbReference type="InterPro" id="IPR001789">
    <property type="entry name" value="Sig_transdc_resp-reg_receiver"/>
</dbReference>
<evidence type="ECO:0000256" key="2">
    <source>
        <dbReference type="PROSITE-ProRule" id="PRU00169"/>
    </source>
</evidence>
<dbReference type="InterPro" id="IPR039420">
    <property type="entry name" value="WalR-like"/>
</dbReference>